<proteinExistence type="predicted"/>
<accession>A0A167AHU5</accession>
<dbReference type="EMBL" id="LFIW01001977">
    <property type="protein sequence ID" value="KZL80156.1"/>
    <property type="molecule type" value="Genomic_DNA"/>
</dbReference>
<protein>
    <submittedName>
        <fullName evidence="1">Uncharacterized protein</fullName>
    </submittedName>
</protein>
<evidence type="ECO:0000313" key="1">
    <source>
        <dbReference type="EMBL" id="KZL80156.1"/>
    </source>
</evidence>
<organism evidence="1 2">
    <name type="scientific">Colletotrichum incanum</name>
    <name type="common">Soybean anthracnose fungus</name>
    <dbReference type="NCBI Taxonomy" id="1573173"/>
    <lineage>
        <taxon>Eukaryota</taxon>
        <taxon>Fungi</taxon>
        <taxon>Dikarya</taxon>
        <taxon>Ascomycota</taxon>
        <taxon>Pezizomycotina</taxon>
        <taxon>Sordariomycetes</taxon>
        <taxon>Hypocreomycetidae</taxon>
        <taxon>Glomerellales</taxon>
        <taxon>Glomerellaceae</taxon>
        <taxon>Colletotrichum</taxon>
        <taxon>Colletotrichum spaethianum species complex</taxon>
    </lineage>
</organism>
<dbReference type="AlphaFoldDB" id="A0A167AHU5"/>
<sequence>MPATETIPREDTVKLTNPKPTKWVRLQPPKSCLAYPQTRQPASHTVFTLIRTTASRIAYLHLTKLTRSP</sequence>
<reference evidence="1 2" key="1">
    <citation type="submission" date="2015-06" db="EMBL/GenBank/DDBJ databases">
        <title>Survival trade-offs in plant roots during colonization by closely related pathogenic and mutualistic fungi.</title>
        <authorList>
            <person name="Hacquard S."/>
            <person name="Kracher B."/>
            <person name="Hiruma K."/>
            <person name="Weinman A."/>
            <person name="Muench P."/>
            <person name="Garrido Oter R."/>
            <person name="Ver Loren van Themaat E."/>
            <person name="Dallerey J.-F."/>
            <person name="Damm U."/>
            <person name="Henrissat B."/>
            <person name="Lespinet O."/>
            <person name="Thon M."/>
            <person name="Kemen E."/>
            <person name="McHardy A.C."/>
            <person name="Schulze-Lefert P."/>
            <person name="O'Connell R.J."/>
        </authorList>
    </citation>
    <scope>NUCLEOTIDE SEQUENCE [LARGE SCALE GENOMIC DNA]</scope>
    <source>
        <strain evidence="1 2">MAFF 238704</strain>
    </source>
</reference>
<comment type="caution">
    <text evidence="1">The sequence shown here is derived from an EMBL/GenBank/DDBJ whole genome shotgun (WGS) entry which is preliminary data.</text>
</comment>
<name>A0A167AHU5_COLIC</name>
<evidence type="ECO:0000313" key="2">
    <source>
        <dbReference type="Proteomes" id="UP000076584"/>
    </source>
</evidence>
<keyword evidence="2" id="KW-1185">Reference proteome</keyword>
<dbReference type="Proteomes" id="UP000076584">
    <property type="component" value="Unassembled WGS sequence"/>
</dbReference>
<gene>
    <name evidence="1" type="ORF">CI238_08354</name>
</gene>